<evidence type="ECO:0000313" key="2">
    <source>
        <dbReference type="EMBL" id="QAY66420.1"/>
    </source>
</evidence>
<dbReference type="AlphaFoldDB" id="A0A4P6ETC2"/>
<dbReference type="PANTHER" id="PTHR46211">
    <property type="entry name" value="GLYCEROPHOSPHORYL DIESTER PHOSPHODIESTERASE"/>
    <property type="match status" value="1"/>
</dbReference>
<accession>A0A4P6ETC2</accession>
<organism evidence="2 3">
    <name type="scientific">Paenibacillus protaetiae</name>
    <dbReference type="NCBI Taxonomy" id="2509456"/>
    <lineage>
        <taxon>Bacteria</taxon>
        <taxon>Bacillati</taxon>
        <taxon>Bacillota</taxon>
        <taxon>Bacilli</taxon>
        <taxon>Bacillales</taxon>
        <taxon>Paenibacillaceae</taxon>
        <taxon>Paenibacillus</taxon>
    </lineage>
</organism>
<keyword evidence="3" id="KW-1185">Reference proteome</keyword>
<name>A0A4P6ETC2_9BACL</name>
<proteinExistence type="predicted"/>
<dbReference type="KEGG" id="pprt:ET464_08365"/>
<dbReference type="GO" id="GO:0008081">
    <property type="term" value="F:phosphoric diester hydrolase activity"/>
    <property type="evidence" value="ECO:0007669"/>
    <property type="project" value="InterPro"/>
</dbReference>
<dbReference type="SUPFAM" id="SSF51695">
    <property type="entry name" value="PLC-like phosphodiesterases"/>
    <property type="match status" value="1"/>
</dbReference>
<protein>
    <submittedName>
        <fullName evidence="2">Glycerophosphodiester phosphodiesterase</fullName>
    </submittedName>
</protein>
<dbReference type="GO" id="GO:0006629">
    <property type="term" value="P:lipid metabolic process"/>
    <property type="evidence" value="ECO:0007669"/>
    <property type="project" value="InterPro"/>
</dbReference>
<gene>
    <name evidence="2" type="ORF">ET464_08365</name>
</gene>
<dbReference type="PANTHER" id="PTHR46211:SF1">
    <property type="entry name" value="GLYCEROPHOSPHODIESTER PHOSPHODIESTERASE, CYTOPLASMIC"/>
    <property type="match status" value="1"/>
</dbReference>
<sequence length="242" mass="27140">MSNPCVAHRGWSGRAPENTMAAIRLALGNRDVSWIEIDVQLSKDQVPVVIHDYSLRRTTNGKGEVKNWTAAELASLDAGSWFSPVYRGEAIPTLDEVLHAVKGKCRLNIELKTEGVKYPQIENEVLDLIKTHSMEKEVVVTSFHAGALHTFRQLTSTIRTGLIVDSWRSSLLQELQDLGADFLSISHSKLNKARVDWLKQGNIETMAWTPNDVKSIRNAASLDPDLLICTNYPDKWREAMYG</sequence>
<dbReference type="EMBL" id="CP035492">
    <property type="protein sequence ID" value="QAY66420.1"/>
    <property type="molecule type" value="Genomic_DNA"/>
</dbReference>
<feature type="domain" description="GP-PDE" evidence="1">
    <location>
        <begin position="3"/>
        <end position="240"/>
    </location>
</feature>
<dbReference type="OrthoDB" id="384721at2"/>
<dbReference type="Gene3D" id="3.20.20.190">
    <property type="entry name" value="Phosphatidylinositol (PI) phosphodiesterase"/>
    <property type="match status" value="1"/>
</dbReference>
<dbReference type="PROSITE" id="PS51704">
    <property type="entry name" value="GP_PDE"/>
    <property type="match status" value="1"/>
</dbReference>
<dbReference type="RefSeq" id="WP_129439988.1">
    <property type="nucleotide sequence ID" value="NZ_CP035492.1"/>
</dbReference>
<evidence type="ECO:0000313" key="3">
    <source>
        <dbReference type="Proteomes" id="UP000293568"/>
    </source>
</evidence>
<dbReference type="InterPro" id="IPR030395">
    <property type="entry name" value="GP_PDE_dom"/>
</dbReference>
<dbReference type="Pfam" id="PF03009">
    <property type="entry name" value="GDPD"/>
    <property type="match status" value="1"/>
</dbReference>
<dbReference type="Proteomes" id="UP000293568">
    <property type="component" value="Chromosome"/>
</dbReference>
<dbReference type="InterPro" id="IPR017946">
    <property type="entry name" value="PLC-like_Pdiesterase_TIM-brl"/>
</dbReference>
<reference evidence="2 3" key="1">
    <citation type="submission" date="2019-01" db="EMBL/GenBank/DDBJ databases">
        <title>Genome sequencing of strain FW100M-2.</title>
        <authorList>
            <person name="Heo J."/>
            <person name="Kim S.-J."/>
            <person name="Kim J.-S."/>
            <person name="Hong S.-B."/>
            <person name="Kwon S.-W."/>
        </authorList>
    </citation>
    <scope>NUCLEOTIDE SEQUENCE [LARGE SCALE GENOMIC DNA]</scope>
    <source>
        <strain evidence="2 3">FW100M-2</strain>
    </source>
</reference>
<evidence type="ECO:0000259" key="1">
    <source>
        <dbReference type="PROSITE" id="PS51704"/>
    </source>
</evidence>